<comment type="similarity">
    <text evidence="1">Belongs to the ATP-dependent AMP-binding enzyme family.</text>
</comment>
<dbReference type="GO" id="GO:0006631">
    <property type="term" value="P:fatty acid metabolic process"/>
    <property type="evidence" value="ECO:0007669"/>
    <property type="project" value="TreeGrafter"/>
</dbReference>
<comment type="caution">
    <text evidence="5">The sequence shown here is derived from an EMBL/GenBank/DDBJ whole genome shotgun (WGS) entry which is preliminary data.</text>
</comment>
<dbReference type="EMBL" id="JXNT01000001">
    <property type="protein sequence ID" value="ODM23811.1"/>
    <property type="molecule type" value="Genomic_DNA"/>
</dbReference>
<protein>
    <recommendedName>
        <fullName evidence="7">AMP-dependent synthetase/ligase domain-containing protein</fullName>
    </recommendedName>
</protein>
<feature type="transmembrane region" description="Helical" evidence="2">
    <location>
        <begin position="127"/>
        <end position="151"/>
    </location>
</feature>
<keyword evidence="2" id="KW-1133">Transmembrane helix</keyword>
<evidence type="ECO:0000259" key="3">
    <source>
        <dbReference type="Pfam" id="PF00501"/>
    </source>
</evidence>
<dbReference type="InterPro" id="IPR000873">
    <property type="entry name" value="AMP-dep_synth/lig_dom"/>
</dbReference>
<proteinExistence type="inferred from homology"/>
<dbReference type="SUPFAM" id="SSF56801">
    <property type="entry name" value="Acetyl-CoA synthetase-like"/>
    <property type="match status" value="1"/>
</dbReference>
<dbReference type="STRING" id="573508.A0A1E3BSR8"/>
<dbReference type="Gene3D" id="3.40.50.12780">
    <property type="entry name" value="N-terminal domain of ligase-like"/>
    <property type="match status" value="1"/>
</dbReference>
<dbReference type="PROSITE" id="PS00455">
    <property type="entry name" value="AMP_BINDING"/>
    <property type="match status" value="1"/>
</dbReference>
<dbReference type="InterPro" id="IPR020845">
    <property type="entry name" value="AMP-binding_CS"/>
</dbReference>
<dbReference type="VEuPathDB" id="FungiDB:SI65_01400"/>
<evidence type="ECO:0000256" key="1">
    <source>
        <dbReference type="ARBA" id="ARBA00006432"/>
    </source>
</evidence>
<dbReference type="Gene3D" id="3.30.300.30">
    <property type="match status" value="1"/>
</dbReference>
<dbReference type="Pfam" id="PF00501">
    <property type="entry name" value="AMP-binding"/>
    <property type="match status" value="1"/>
</dbReference>
<name>A0A1E3BSR8_ASPCR</name>
<keyword evidence="2" id="KW-0472">Membrane</keyword>
<evidence type="ECO:0000256" key="2">
    <source>
        <dbReference type="SAM" id="Phobius"/>
    </source>
</evidence>
<dbReference type="OrthoDB" id="6614653at2759"/>
<evidence type="ECO:0000259" key="4">
    <source>
        <dbReference type="Pfam" id="PF13193"/>
    </source>
</evidence>
<dbReference type="Proteomes" id="UP000094569">
    <property type="component" value="Unassembled WGS sequence"/>
</dbReference>
<accession>A0A1E3BSR8</accession>
<dbReference type="GO" id="GO:0031956">
    <property type="term" value="F:medium-chain fatty acid-CoA ligase activity"/>
    <property type="evidence" value="ECO:0007669"/>
    <property type="project" value="TreeGrafter"/>
</dbReference>
<gene>
    <name evidence="5" type="ORF">SI65_01400</name>
</gene>
<keyword evidence="2" id="KW-0812">Transmembrane</keyword>
<dbReference type="CDD" id="cd04433">
    <property type="entry name" value="AFD_class_I"/>
    <property type="match status" value="1"/>
</dbReference>
<organism evidence="5 6">
    <name type="scientific">Aspergillus cristatus</name>
    <name type="common">Chinese Fuzhuan brick tea-fermentation fungus</name>
    <name type="synonym">Eurotium cristatum</name>
    <dbReference type="NCBI Taxonomy" id="573508"/>
    <lineage>
        <taxon>Eukaryota</taxon>
        <taxon>Fungi</taxon>
        <taxon>Dikarya</taxon>
        <taxon>Ascomycota</taxon>
        <taxon>Pezizomycotina</taxon>
        <taxon>Eurotiomycetes</taxon>
        <taxon>Eurotiomycetidae</taxon>
        <taxon>Eurotiales</taxon>
        <taxon>Aspergillaceae</taxon>
        <taxon>Aspergillus</taxon>
        <taxon>Aspergillus subgen. Aspergillus</taxon>
    </lineage>
</organism>
<reference evidence="5 6" key="1">
    <citation type="journal article" date="2016" name="BMC Genomics">
        <title>Comparative genomic and transcriptomic analyses of the Fuzhuan brick tea-fermentation fungus Aspergillus cristatus.</title>
        <authorList>
            <person name="Ge Y."/>
            <person name="Wang Y."/>
            <person name="Liu Y."/>
            <person name="Tan Y."/>
            <person name="Ren X."/>
            <person name="Zhang X."/>
            <person name="Hyde K.D."/>
            <person name="Liu Y."/>
            <person name="Liu Z."/>
        </authorList>
    </citation>
    <scope>NUCLEOTIDE SEQUENCE [LARGE SCALE GENOMIC DNA]</scope>
    <source>
        <strain evidence="5 6">GZAAS20.1005</strain>
    </source>
</reference>
<sequence length="609" mass="67182">MMLFQFLDLQTWTSNYTKSLDNVKNTIQSLITQSSTHPASSKYRKFPNDPLFTRFLATATNHYSNIAVNDPACGVQADYAQLLLDISVLRQTLCESLPGDAVDRDNGTIAHEKGKEGTICIVAPGSYHFIVALFATVVIGGAAVVLPTGLIPEEAYYLYRKCNSACLLVAPGMESLAMGIQDLAHQKDTSIPTIPIKAQQAQSKNHHTDYTIAPDLTFPPSHPALILFSSGSTGPPKAVLHTRQLLYGLAATPQKDDFRPGETALSHRPPFWIAGLRPLLSMLPNGVRFEIVAPGSQAEVLWERLRVEKITILACQPIVWKAMMREFEERIARDSDENVVQEYIDGVRRLRIAQCTGGMPAARVKRFWKDMRSGRELEMVYNTTELGMPPIMSDGEGLVDEPVIGKAVPGITVKLSQGDRGEILVKSPYVFSHYVGDPDTTAAQFDAEGFYKTGDLAHLDNGNYAIQGRATSDFIRFLGIKVPIYEVEAKLNDLPYILEAYVFPVPDSESITRVAALVRLSTEKAEEGLSIQALRDDLSQTLSLYKQPTFLRVLGDGEDVPTTRTVKVDSAETVRRYFSPGALGVQAWDISLLREAKPEKAWDFGGMLA</sequence>
<dbReference type="InterPro" id="IPR025110">
    <property type="entry name" value="AMP-bd_C"/>
</dbReference>
<dbReference type="InterPro" id="IPR042099">
    <property type="entry name" value="ANL_N_sf"/>
</dbReference>
<feature type="domain" description="AMP-dependent synthetase/ligase" evidence="3">
    <location>
        <begin position="114"/>
        <end position="434"/>
    </location>
</feature>
<evidence type="ECO:0000313" key="6">
    <source>
        <dbReference type="Proteomes" id="UP000094569"/>
    </source>
</evidence>
<dbReference type="PANTHER" id="PTHR43201">
    <property type="entry name" value="ACYL-COA SYNTHETASE"/>
    <property type="match status" value="1"/>
</dbReference>
<dbReference type="Pfam" id="PF13193">
    <property type="entry name" value="AMP-binding_C"/>
    <property type="match status" value="1"/>
</dbReference>
<dbReference type="InterPro" id="IPR045851">
    <property type="entry name" value="AMP-bd_C_sf"/>
</dbReference>
<feature type="domain" description="AMP-binding enzyme C-terminal" evidence="4">
    <location>
        <begin position="486"/>
        <end position="567"/>
    </location>
</feature>
<evidence type="ECO:0008006" key="7">
    <source>
        <dbReference type="Google" id="ProtNLM"/>
    </source>
</evidence>
<dbReference type="PANTHER" id="PTHR43201:SF8">
    <property type="entry name" value="ACYL-COA SYNTHETASE FAMILY MEMBER 3"/>
    <property type="match status" value="1"/>
</dbReference>
<keyword evidence="6" id="KW-1185">Reference proteome</keyword>
<evidence type="ECO:0000313" key="5">
    <source>
        <dbReference type="EMBL" id="ODM23811.1"/>
    </source>
</evidence>
<dbReference type="AlphaFoldDB" id="A0A1E3BSR8"/>